<evidence type="ECO:0000313" key="2">
    <source>
        <dbReference type="Proteomes" id="UP001358586"/>
    </source>
</evidence>
<keyword evidence="2" id="KW-1185">Reference proteome</keyword>
<dbReference type="Proteomes" id="UP001358586">
    <property type="component" value="Chromosome 6"/>
</dbReference>
<dbReference type="EMBL" id="JARKNE010000006">
    <property type="protein sequence ID" value="KAK5825631.1"/>
    <property type="molecule type" value="Genomic_DNA"/>
</dbReference>
<evidence type="ECO:0000313" key="1">
    <source>
        <dbReference type="EMBL" id="KAK5825631.1"/>
    </source>
</evidence>
<proteinExistence type="predicted"/>
<accession>A0ABR0PMH2</accession>
<reference evidence="1 2" key="1">
    <citation type="submission" date="2023-03" db="EMBL/GenBank/DDBJ databases">
        <title>WGS of Gossypium arboreum.</title>
        <authorList>
            <person name="Yu D."/>
        </authorList>
    </citation>
    <scope>NUCLEOTIDE SEQUENCE [LARGE SCALE GENOMIC DNA]</scope>
    <source>
        <tissue evidence="1">Leaf</tissue>
    </source>
</reference>
<sequence length="239" mass="26461">MFPLVIRWNHGWSYVGLPEVLENIRLLLDQWSKVEVETTNSAATVRPEGTAQGGHVGEGQHQLVGAARGVHQGVGSYDAIHTHFQKNFSANTVTIDNYLAWFRAVGILIQLTNHVFYSQTPPHYGPPPHMVSSFILTGTYFAPLTSPAYYTPAQMSMLNPISKQSSMYPPPLMQVHMQQSMALSIPSTFPTYLGFGAPYGFTPIMTQTPRASLFYRGGSSSRPMVKGVVDTLWKARTTQ</sequence>
<name>A0ABR0PMH2_GOSAR</name>
<protein>
    <submittedName>
        <fullName evidence="1">Uncharacterized protein</fullName>
    </submittedName>
</protein>
<comment type="caution">
    <text evidence="1">The sequence shown here is derived from an EMBL/GenBank/DDBJ whole genome shotgun (WGS) entry which is preliminary data.</text>
</comment>
<gene>
    <name evidence="1" type="ORF">PVK06_020487</name>
</gene>
<organism evidence="1 2">
    <name type="scientific">Gossypium arboreum</name>
    <name type="common">Tree cotton</name>
    <name type="synonym">Gossypium nanking</name>
    <dbReference type="NCBI Taxonomy" id="29729"/>
    <lineage>
        <taxon>Eukaryota</taxon>
        <taxon>Viridiplantae</taxon>
        <taxon>Streptophyta</taxon>
        <taxon>Embryophyta</taxon>
        <taxon>Tracheophyta</taxon>
        <taxon>Spermatophyta</taxon>
        <taxon>Magnoliopsida</taxon>
        <taxon>eudicotyledons</taxon>
        <taxon>Gunneridae</taxon>
        <taxon>Pentapetalae</taxon>
        <taxon>rosids</taxon>
        <taxon>malvids</taxon>
        <taxon>Malvales</taxon>
        <taxon>Malvaceae</taxon>
        <taxon>Malvoideae</taxon>
        <taxon>Gossypium</taxon>
    </lineage>
</organism>